<reference evidence="3" key="1">
    <citation type="journal article" date="2019" name="Int. J. Syst. Evol. Microbiol.">
        <title>The Global Catalogue of Microorganisms (GCM) 10K type strain sequencing project: providing services to taxonomists for standard genome sequencing and annotation.</title>
        <authorList>
            <consortium name="The Broad Institute Genomics Platform"/>
            <consortium name="The Broad Institute Genome Sequencing Center for Infectious Disease"/>
            <person name="Wu L."/>
            <person name="Ma J."/>
        </authorList>
    </citation>
    <scope>NUCLEOTIDE SEQUENCE [LARGE SCALE GENOMIC DNA]</scope>
    <source>
        <strain evidence="3">NBRC 103632</strain>
    </source>
</reference>
<feature type="compositionally biased region" description="Low complexity" evidence="1">
    <location>
        <begin position="1"/>
        <end position="18"/>
    </location>
</feature>
<evidence type="ECO:0000256" key="1">
    <source>
        <dbReference type="SAM" id="MobiDB-lite"/>
    </source>
</evidence>
<dbReference type="Proteomes" id="UP001157440">
    <property type="component" value="Unassembled WGS sequence"/>
</dbReference>
<organism evidence="2 3">
    <name type="scientific">Methylobacterium tardum</name>
    <dbReference type="NCBI Taxonomy" id="374432"/>
    <lineage>
        <taxon>Bacteria</taxon>
        <taxon>Pseudomonadati</taxon>
        <taxon>Pseudomonadota</taxon>
        <taxon>Alphaproteobacteria</taxon>
        <taxon>Hyphomicrobiales</taxon>
        <taxon>Methylobacteriaceae</taxon>
        <taxon>Methylobacterium</taxon>
    </lineage>
</organism>
<evidence type="ECO:0000313" key="3">
    <source>
        <dbReference type="Proteomes" id="UP001157440"/>
    </source>
</evidence>
<proteinExistence type="predicted"/>
<evidence type="ECO:0008006" key="4">
    <source>
        <dbReference type="Google" id="ProtNLM"/>
    </source>
</evidence>
<sequence length="99" mass="10709">MAALAAPSQAWQAHRPSAAPAPPGRSDSVTKAETAKLQDYLRRKFANNNIRLTAMKTGDSAEVFIGEESIGVIADDKEDGDDSFVFRMAILDIDLEEDA</sequence>
<dbReference type="InterPro" id="IPR021473">
    <property type="entry name" value="DUF3126"/>
</dbReference>
<dbReference type="EMBL" id="BSPL01000006">
    <property type="protein sequence ID" value="GLS68691.1"/>
    <property type="molecule type" value="Genomic_DNA"/>
</dbReference>
<dbReference type="AlphaFoldDB" id="A0AA37T8H9"/>
<keyword evidence="3" id="KW-1185">Reference proteome</keyword>
<protein>
    <recommendedName>
        <fullName evidence="4">DUF3126 domain-containing protein</fullName>
    </recommendedName>
</protein>
<feature type="region of interest" description="Disordered" evidence="1">
    <location>
        <begin position="1"/>
        <end position="31"/>
    </location>
</feature>
<evidence type="ECO:0000313" key="2">
    <source>
        <dbReference type="EMBL" id="GLS68691.1"/>
    </source>
</evidence>
<comment type="caution">
    <text evidence="2">The sequence shown here is derived from an EMBL/GenBank/DDBJ whole genome shotgun (WGS) entry which is preliminary data.</text>
</comment>
<name>A0AA37T8H9_9HYPH</name>
<gene>
    <name evidence="2" type="ORF">GCM10007890_07030</name>
</gene>
<dbReference type="Pfam" id="PF11324">
    <property type="entry name" value="DUF3126"/>
    <property type="match status" value="1"/>
</dbReference>
<accession>A0AA37T8H9</accession>